<reference evidence="2" key="1">
    <citation type="submission" date="2022-11" db="UniProtKB">
        <authorList>
            <consortium name="WormBaseParasite"/>
        </authorList>
    </citation>
    <scope>IDENTIFICATION</scope>
</reference>
<protein>
    <submittedName>
        <fullName evidence="2">Transposase</fullName>
    </submittedName>
</protein>
<accession>A0AC34FMQ5</accession>
<organism evidence="1 2">
    <name type="scientific">Panagrolaimus sp. ES5</name>
    <dbReference type="NCBI Taxonomy" id="591445"/>
    <lineage>
        <taxon>Eukaryota</taxon>
        <taxon>Metazoa</taxon>
        <taxon>Ecdysozoa</taxon>
        <taxon>Nematoda</taxon>
        <taxon>Chromadorea</taxon>
        <taxon>Rhabditida</taxon>
        <taxon>Tylenchina</taxon>
        <taxon>Panagrolaimomorpha</taxon>
        <taxon>Panagrolaimoidea</taxon>
        <taxon>Panagrolaimidae</taxon>
        <taxon>Panagrolaimus</taxon>
    </lineage>
</organism>
<name>A0AC34FMQ5_9BILA</name>
<evidence type="ECO:0000313" key="1">
    <source>
        <dbReference type="Proteomes" id="UP000887579"/>
    </source>
</evidence>
<evidence type="ECO:0000313" key="2">
    <source>
        <dbReference type="WBParaSite" id="ES5_v2.g18487.t1"/>
    </source>
</evidence>
<dbReference type="WBParaSite" id="ES5_v2.g18487.t1">
    <property type="protein sequence ID" value="ES5_v2.g18487.t1"/>
    <property type="gene ID" value="ES5_v2.g18487"/>
</dbReference>
<sequence>MPAKEIPIETRYQAYKYMKAGYGLRETARKFNISAYGAAYNQQRIDETQVLKNRDYAVTCILQSPAVKIIDELLQGNPTITKNEIKEKKK</sequence>
<proteinExistence type="predicted"/>
<dbReference type="Proteomes" id="UP000887579">
    <property type="component" value="Unplaced"/>
</dbReference>